<evidence type="ECO:0000259" key="2">
    <source>
        <dbReference type="Pfam" id="PF25087"/>
    </source>
</evidence>
<dbReference type="InterPro" id="IPR029044">
    <property type="entry name" value="Nucleotide-diphossugar_trans"/>
</dbReference>
<dbReference type="Gene3D" id="3.90.550.10">
    <property type="entry name" value="Spore Coat Polysaccharide Biosynthesis Protein SpsA, Chain A"/>
    <property type="match status" value="1"/>
</dbReference>
<dbReference type="InterPro" id="IPR011004">
    <property type="entry name" value="Trimer_LpxA-like_sf"/>
</dbReference>
<dbReference type="KEGG" id="ftj:FTUN_7312"/>
<feature type="region of interest" description="Disordered" evidence="1">
    <location>
        <begin position="350"/>
        <end position="373"/>
    </location>
</feature>
<evidence type="ECO:0000313" key="4">
    <source>
        <dbReference type="Proteomes" id="UP000503447"/>
    </source>
</evidence>
<evidence type="ECO:0000313" key="3">
    <source>
        <dbReference type="EMBL" id="QJW99691.1"/>
    </source>
</evidence>
<dbReference type="EMBL" id="CP053452">
    <property type="protein sequence ID" value="QJW99691.1"/>
    <property type="molecule type" value="Genomic_DNA"/>
</dbReference>
<keyword evidence="4" id="KW-1185">Reference proteome</keyword>
<feature type="domain" description="Mannose-1-phosphate guanyltransferase C-terminal" evidence="2">
    <location>
        <begin position="231"/>
        <end position="290"/>
    </location>
</feature>
<name>A0A6M5Z2M7_9BACT</name>
<dbReference type="RefSeq" id="WP_171474611.1">
    <property type="nucleotide sequence ID" value="NZ_CP053452.2"/>
</dbReference>
<dbReference type="InterPro" id="IPR050486">
    <property type="entry name" value="Mannose-1P_guanyltransferase"/>
</dbReference>
<sequence length="373" mass="39069">MRAVLLAGGKTGDVLLGAGRGPAPLLPLADRPFIEHVCEALIRSGITRVDWVLSSDDGAYRAFLEDGTPWGGTFRHHVAADEARGYETVSALLAERGADETVVFGHADRLVTASTVLPAPADRPPVALFGTAGTGGAWVWNGWAVLSGKPWRPPGATSERQLEASLAATEGCRRVETPAPLRVATAREYLEANWAVLQDLDVNPPVGRTNWPDGVRVSSGATVHPSAVLLAPVSIGAGAEIAAGAVVGPYAVIGTDCVVDRGAAVTRSVVLPRTYIGEGVRLDSTVAAHDRVVLLTSEGEALVRADVAVGSLSDHLPGRMSAAVARWNRHTVAWLARLRDAGRTLRKSVSERLGGADRTGGQPDPRTVPTVTD</sequence>
<dbReference type="Proteomes" id="UP000503447">
    <property type="component" value="Chromosome"/>
</dbReference>
<evidence type="ECO:0000256" key="1">
    <source>
        <dbReference type="SAM" id="MobiDB-lite"/>
    </source>
</evidence>
<dbReference type="Pfam" id="PF25087">
    <property type="entry name" value="GMPPB_C"/>
    <property type="match status" value="1"/>
</dbReference>
<accession>A0A6M5Z2M7</accession>
<dbReference type="SUPFAM" id="SSF53448">
    <property type="entry name" value="Nucleotide-diphospho-sugar transferases"/>
    <property type="match status" value="1"/>
</dbReference>
<proteinExistence type="predicted"/>
<dbReference type="SUPFAM" id="SSF51161">
    <property type="entry name" value="Trimeric LpxA-like enzymes"/>
    <property type="match status" value="1"/>
</dbReference>
<dbReference type="PANTHER" id="PTHR22572">
    <property type="entry name" value="SUGAR-1-PHOSPHATE GUANYL TRANSFERASE"/>
    <property type="match status" value="1"/>
</dbReference>
<dbReference type="AlphaFoldDB" id="A0A6M5Z2M7"/>
<reference evidence="4" key="1">
    <citation type="submission" date="2020-05" db="EMBL/GenBank/DDBJ databases">
        <title>Frigoriglobus tundricola gen. nov., sp. nov., a psychrotolerant cellulolytic planctomycete of the family Gemmataceae with two divergent copies of 16S rRNA gene.</title>
        <authorList>
            <person name="Kulichevskaya I.S."/>
            <person name="Ivanova A.A."/>
            <person name="Naumoff D.G."/>
            <person name="Beletsky A.V."/>
            <person name="Rijpstra W.I.C."/>
            <person name="Sinninghe Damste J.S."/>
            <person name="Mardanov A.V."/>
            <person name="Ravin N.V."/>
            <person name="Dedysh S.N."/>
        </authorList>
    </citation>
    <scope>NUCLEOTIDE SEQUENCE [LARGE SCALE GENOMIC DNA]</scope>
    <source>
        <strain evidence="4">PL17</strain>
    </source>
</reference>
<organism evidence="3 4">
    <name type="scientific">Frigoriglobus tundricola</name>
    <dbReference type="NCBI Taxonomy" id="2774151"/>
    <lineage>
        <taxon>Bacteria</taxon>
        <taxon>Pseudomonadati</taxon>
        <taxon>Planctomycetota</taxon>
        <taxon>Planctomycetia</taxon>
        <taxon>Gemmatales</taxon>
        <taxon>Gemmataceae</taxon>
        <taxon>Frigoriglobus</taxon>
    </lineage>
</organism>
<dbReference type="Gene3D" id="2.160.10.10">
    <property type="entry name" value="Hexapeptide repeat proteins"/>
    <property type="match status" value="1"/>
</dbReference>
<dbReference type="InterPro" id="IPR056729">
    <property type="entry name" value="GMPPB_C"/>
</dbReference>
<gene>
    <name evidence="3" type="ORF">FTUN_7312</name>
</gene>
<protein>
    <recommendedName>
        <fullName evidence="2">Mannose-1-phosphate guanyltransferase C-terminal domain-containing protein</fullName>
    </recommendedName>
</protein>